<keyword evidence="2" id="KW-1185">Reference proteome</keyword>
<dbReference type="EMBL" id="VEPZ02000665">
    <property type="protein sequence ID" value="KAE8720989.1"/>
    <property type="molecule type" value="Genomic_DNA"/>
</dbReference>
<dbReference type="AlphaFoldDB" id="A0A6A3C1E8"/>
<comment type="caution">
    <text evidence="1">The sequence shown here is derived from an EMBL/GenBank/DDBJ whole genome shotgun (WGS) entry which is preliminary data.</text>
</comment>
<name>A0A6A3C1E8_HIBSY</name>
<reference evidence="1" key="1">
    <citation type="submission" date="2019-09" db="EMBL/GenBank/DDBJ databases">
        <title>Draft genome information of white flower Hibiscus syriacus.</title>
        <authorList>
            <person name="Kim Y.-M."/>
        </authorList>
    </citation>
    <scope>NUCLEOTIDE SEQUENCE [LARGE SCALE GENOMIC DNA]</scope>
    <source>
        <strain evidence="1">YM2019G1</strain>
    </source>
</reference>
<evidence type="ECO:0008006" key="3">
    <source>
        <dbReference type="Google" id="ProtNLM"/>
    </source>
</evidence>
<sequence>MDMMKVAVIQKSPLYSPSLLASTILQPTLEQTRQIHALMVKTHFNDASLSPSAQFNLLITSYTKNTQPYSALDIYAYLTRMDYEVDNFMVPAVLKACSFVSMSQWGKNTWFFCEAWIY</sequence>
<proteinExistence type="predicted"/>
<dbReference type="Proteomes" id="UP000436088">
    <property type="component" value="Unassembled WGS sequence"/>
</dbReference>
<accession>A0A6A3C1E8</accession>
<evidence type="ECO:0000313" key="2">
    <source>
        <dbReference type="Proteomes" id="UP000436088"/>
    </source>
</evidence>
<evidence type="ECO:0000313" key="1">
    <source>
        <dbReference type="EMBL" id="KAE8720989.1"/>
    </source>
</evidence>
<organism evidence="1 2">
    <name type="scientific">Hibiscus syriacus</name>
    <name type="common">Rose of Sharon</name>
    <dbReference type="NCBI Taxonomy" id="106335"/>
    <lineage>
        <taxon>Eukaryota</taxon>
        <taxon>Viridiplantae</taxon>
        <taxon>Streptophyta</taxon>
        <taxon>Embryophyta</taxon>
        <taxon>Tracheophyta</taxon>
        <taxon>Spermatophyta</taxon>
        <taxon>Magnoliopsida</taxon>
        <taxon>eudicotyledons</taxon>
        <taxon>Gunneridae</taxon>
        <taxon>Pentapetalae</taxon>
        <taxon>rosids</taxon>
        <taxon>malvids</taxon>
        <taxon>Malvales</taxon>
        <taxon>Malvaceae</taxon>
        <taxon>Malvoideae</taxon>
        <taxon>Hibiscus</taxon>
    </lineage>
</organism>
<gene>
    <name evidence="1" type="ORF">F3Y22_tig00017792pilonHSYRG00075</name>
</gene>
<protein>
    <recommendedName>
        <fullName evidence="3">Pentatricopeptide repeat-containing protein</fullName>
    </recommendedName>
</protein>